<dbReference type="GO" id="GO:0003677">
    <property type="term" value="F:DNA binding"/>
    <property type="evidence" value="ECO:0007669"/>
    <property type="project" value="UniProtKB-UniRule"/>
</dbReference>
<organism evidence="6 7">
    <name type="scientific">Microbispora cellulosiformans</name>
    <dbReference type="NCBI Taxonomy" id="2614688"/>
    <lineage>
        <taxon>Bacteria</taxon>
        <taxon>Bacillati</taxon>
        <taxon>Actinomycetota</taxon>
        <taxon>Actinomycetes</taxon>
        <taxon>Streptosporangiales</taxon>
        <taxon>Streptosporangiaceae</taxon>
        <taxon>Microbispora</taxon>
    </lineage>
</organism>
<evidence type="ECO:0000259" key="5">
    <source>
        <dbReference type="PROSITE" id="PS50977"/>
    </source>
</evidence>
<evidence type="ECO:0000313" key="7">
    <source>
        <dbReference type="Proteomes" id="UP000327011"/>
    </source>
</evidence>
<name>A0A5J5K322_9ACTN</name>
<evidence type="ECO:0000256" key="4">
    <source>
        <dbReference type="PROSITE-ProRule" id="PRU00335"/>
    </source>
</evidence>
<dbReference type="PROSITE" id="PS50977">
    <property type="entry name" value="HTH_TETR_2"/>
    <property type="match status" value="1"/>
</dbReference>
<feature type="DNA-binding region" description="H-T-H motif" evidence="4">
    <location>
        <begin position="29"/>
        <end position="48"/>
    </location>
</feature>
<evidence type="ECO:0000256" key="1">
    <source>
        <dbReference type="ARBA" id="ARBA00023015"/>
    </source>
</evidence>
<dbReference type="Gene3D" id="1.10.357.10">
    <property type="entry name" value="Tetracycline Repressor, domain 2"/>
    <property type="match status" value="1"/>
</dbReference>
<sequence length="192" mass="21015">MPRRPQPEIRARLLDACADHLLAHGLPASLTALATSAGTSPRMLIYHFGTRERLLREALQQARTRQLAFFREALALRDEPYTRTLERAWRTLTGPEGAPFLRLFGMVHGTPEGAALWPDFREAATTDWLGVLEEGLRPEHGEAAPALATATLAVVRGLLLDRDAMGDGGRTDAAFAAFLRLLGPDGARRAMP</sequence>
<dbReference type="EMBL" id="VYTZ01000006">
    <property type="protein sequence ID" value="KAA9377645.1"/>
    <property type="molecule type" value="Genomic_DNA"/>
</dbReference>
<proteinExistence type="predicted"/>
<evidence type="ECO:0000256" key="3">
    <source>
        <dbReference type="ARBA" id="ARBA00023163"/>
    </source>
</evidence>
<gene>
    <name evidence="6" type="ORF">F5972_18715</name>
</gene>
<evidence type="ECO:0000313" key="6">
    <source>
        <dbReference type="EMBL" id="KAA9377645.1"/>
    </source>
</evidence>
<dbReference type="InterPro" id="IPR009057">
    <property type="entry name" value="Homeodomain-like_sf"/>
</dbReference>
<dbReference type="PANTHER" id="PTHR47506">
    <property type="entry name" value="TRANSCRIPTIONAL REGULATORY PROTEIN"/>
    <property type="match status" value="1"/>
</dbReference>
<feature type="domain" description="HTH tetR-type" evidence="5">
    <location>
        <begin position="7"/>
        <end position="66"/>
    </location>
</feature>
<evidence type="ECO:0000256" key="2">
    <source>
        <dbReference type="ARBA" id="ARBA00023125"/>
    </source>
</evidence>
<keyword evidence="3" id="KW-0804">Transcription</keyword>
<dbReference type="Proteomes" id="UP000327011">
    <property type="component" value="Unassembled WGS sequence"/>
</dbReference>
<reference evidence="6 7" key="1">
    <citation type="submission" date="2019-09" db="EMBL/GenBank/DDBJ databases">
        <title>Screening of Novel Bioactive Compounds from Soil-Associated.</title>
        <authorList>
            <person name="Gong X."/>
        </authorList>
    </citation>
    <scope>NUCLEOTIDE SEQUENCE [LARGE SCALE GENOMIC DNA]</scope>
    <source>
        <strain evidence="6 7">Gxj-6</strain>
    </source>
</reference>
<protein>
    <submittedName>
        <fullName evidence="6">TetR/AcrR family transcriptional regulator</fullName>
    </submittedName>
</protein>
<dbReference type="RefSeq" id="WP_150934836.1">
    <property type="nucleotide sequence ID" value="NZ_VYTZ01000006.1"/>
</dbReference>
<accession>A0A5J5K322</accession>
<keyword evidence="1" id="KW-0805">Transcription regulation</keyword>
<dbReference type="InterPro" id="IPR001647">
    <property type="entry name" value="HTH_TetR"/>
</dbReference>
<dbReference type="SUPFAM" id="SSF46689">
    <property type="entry name" value="Homeodomain-like"/>
    <property type="match status" value="1"/>
</dbReference>
<comment type="caution">
    <text evidence="6">The sequence shown here is derived from an EMBL/GenBank/DDBJ whole genome shotgun (WGS) entry which is preliminary data.</text>
</comment>
<keyword evidence="7" id="KW-1185">Reference proteome</keyword>
<dbReference type="AlphaFoldDB" id="A0A5J5K322"/>
<keyword evidence="2 4" id="KW-0238">DNA-binding</keyword>
<dbReference type="PANTHER" id="PTHR47506:SF7">
    <property type="entry name" value="TRANSCRIPTIONAL REGULATORY PROTEIN"/>
    <property type="match status" value="1"/>
</dbReference>